<protein>
    <submittedName>
        <fullName evidence="1">Uncharacterized protein</fullName>
    </submittedName>
</protein>
<reference evidence="1 2" key="1">
    <citation type="journal article" date="2015" name="Nature">
        <title>rRNA introns, odd ribosomes, and small enigmatic genomes across a large radiation of phyla.</title>
        <authorList>
            <person name="Brown C.T."/>
            <person name="Hug L.A."/>
            <person name="Thomas B.C."/>
            <person name="Sharon I."/>
            <person name="Castelle C.J."/>
            <person name="Singh A."/>
            <person name="Wilkins M.J."/>
            <person name="Williams K.H."/>
            <person name="Banfield J.F."/>
        </authorList>
    </citation>
    <scope>NUCLEOTIDE SEQUENCE [LARGE SCALE GENOMIC DNA]</scope>
</reference>
<sequence>MKQTDPQESEVLSVEDTKEQIFDCIVTCEVDTSYSRDGDDNLDHWVGVNNAIVESLHRMKAIPSAHDILPERSQLVVCRYEEENPMWGGIFFTSKRSNKNLLDALPNSSREDCLDRPYFGVIAYKDGSVTFCRSYGGKMITPYFARIEKINKNQLKFVNTLINAWLE</sequence>
<accession>A0A0G0DRN7</accession>
<dbReference type="EMBL" id="LBRE01000029">
    <property type="protein sequence ID" value="KKP91671.1"/>
    <property type="molecule type" value="Genomic_DNA"/>
</dbReference>
<evidence type="ECO:0000313" key="1">
    <source>
        <dbReference type="EMBL" id="KKP91671.1"/>
    </source>
</evidence>
<evidence type="ECO:0000313" key="2">
    <source>
        <dbReference type="Proteomes" id="UP000034140"/>
    </source>
</evidence>
<comment type="caution">
    <text evidence="1">The sequence shown here is derived from an EMBL/GenBank/DDBJ whole genome shotgun (WGS) entry which is preliminary data.</text>
</comment>
<name>A0A0G0DRN7_9BACT</name>
<organism evidence="1 2">
    <name type="scientific">candidate division WS6 bacterium GW2011_GWC1_36_11</name>
    <dbReference type="NCBI Taxonomy" id="1619090"/>
    <lineage>
        <taxon>Bacteria</taxon>
        <taxon>Candidatus Dojkabacteria</taxon>
    </lineage>
</organism>
<dbReference type="Proteomes" id="UP000034140">
    <property type="component" value="Unassembled WGS sequence"/>
</dbReference>
<gene>
    <name evidence="1" type="ORF">UR96_C0029G0005</name>
</gene>
<dbReference type="AlphaFoldDB" id="A0A0G0DRN7"/>
<proteinExistence type="predicted"/>